<keyword evidence="2" id="KW-1185">Reference proteome</keyword>
<protein>
    <submittedName>
        <fullName evidence="1">Uncharacterized protein</fullName>
    </submittedName>
</protein>
<dbReference type="EMBL" id="JASPKY010000232">
    <property type="protein sequence ID" value="KAK9718054.1"/>
    <property type="molecule type" value="Genomic_DNA"/>
</dbReference>
<reference evidence="1 2" key="1">
    <citation type="journal article" date="2024" name="BMC Genomics">
        <title>De novo assembly and annotation of Popillia japonica's genome with initial clues to its potential as an invasive pest.</title>
        <authorList>
            <person name="Cucini C."/>
            <person name="Boschi S."/>
            <person name="Funari R."/>
            <person name="Cardaioli E."/>
            <person name="Iannotti N."/>
            <person name="Marturano G."/>
            <person name="Paoli F."/>
            <person name="Bruttini M."/>
            <person name="Carapelli A."/>
            <person name="Frati F."/>
            <person name="Nardi F."/>
        </authorList>
    </citation>
    <scope>NUCLEOTIDE SEQUENCE [LARGE SCALE GENOMIC DNA]</scope>
    <source>
        <strain evidence="1">DMR45628</strain>
    </source>
</reference>
<sequence length="128" mass="14827">MENECWQELIINGLYKGMNDSICDKEIFDVGDEFNENGMNDSICDKEIFDVGDEFNENGDCEENISVEKNVMNVVDYEKDGMGNKEETNDGWELNYKCQKEYKEFVSSLFKNNKRLVDETNFGLAIIT</sequence>
<dbReference type="AlphaFoldDB" id="A0AAW1KFR5"/>
<gene>
    <name evidence="1" type="ORF">QE152_g23412</name>
</gene>
<comment type="caution">
    <text evidence="1">The sequence shown here is derived from an EMBL/GenBank/DDBJ whole genome shotgun (WGS) entry which is preliminary data.</text>
</comment>
<evidence type="ECO:0000313" key="1">
    <source>
        <dbReference type="EMBL" id="KAK9718054.1"/>
    </source>
</evidence>
<name>A0AAW1KFR5_POPJA</name>
<evidence type="ECO:0000313" key="2">
    <source>
        <dbReference type="Proteomes" id="UP001458880"/>
    </source>
</evidence>
<proteinExistence type="predicted"/>
<dbReference type="Proteomes" id="UP001458880">
    <property type="component" value="Unassembled WGS sequence"/>
</dbReference>
<accession>A0AAW1KFR5</accession>
<organism evidence="1 2">
    <name type="scientific">Popillia japonica</name>
    <name type="common">Japanese beetle</name>
    <dbReference type="NCBI Taxonomy" id="7064"/>
    <lineage>
        <taxon>Eukaryota</taxon>
        <taxon>Metazoa</taxon>
        <taxon>Ecdysozoa</taxon>
        <taxon>Arthropoda</taxon>
        <taxon>Hexapoda</taxon>
        <taxon>Insecta</taxon>
        <taxon>Pterygota</taxon>
        <taxon>Neoptera</taxon>
        <taxon>Endopterygota</taxon>
        <taxon>Coleoptera</taxon>
        <taxon>Polyphaga</taxon>
        <taxon>Scarabaeiformia</taxon>
        <taxon>Scarabaeidae</taxon>
        <taxon>Rutelinae</taxon>
        <taxon>Popillia</taxon>
    </lineage>
</organism>